<evidence type="ECO:0000256" key="2">
    <source>
        <dbReference type="ARBA" id="ARBA00023002"/>
    </source>
</evidence>
<dbReference type="PRINTS" id="PR00080">
    <property type="entry name" value="SDRFAMILY"/>
</dbReference>
<accession>A0ABY4GRP9</accession>
<dbReference type="SUPFAM" id="SSF51735">
    <property type="entry name" value="NAD(P)-binding Rossmann-fold domains"/>
    <property type="match status" value="1"/>
</dbReference>
<dbReference type="PRINTS" id="PR00081">
    <property type="entry name" value="GDHRDH"/>
</dbReference>
<reference evidence="3 4" key="1">
    <citation type="submission" date="2022-04" db="EMBL/GenBank/DDBJ databases">
        <title>Gracilibacillus sp. isolated from saltern.</title>
        <authorList>
            <person name="Won M."/>
            <person name="Lee C.-M."/>
            <person name="Woen H.-Y."/>
            <person name="Kwon S.-W."/>
        </authorList>
    </citation>
    <scope>NUCLEOTIDE SEQUENCE [LARGE SCALE GENOMIC DNA]</scope>
    <source>
        <strain evidence="3 4">SSPM10-3</strain>
    </source>
</reference>
<proteinExistence type="inferred from homology"/>
<dbReference type="NCBIfam" id="NF005559">
    <property type="entry name" value="PRK07231.1"/>
    <property type="match status" value="1"/>
</dbReference>
<dbReference type="Pfam" id="PF13561">
    <property type="entry name" value="adh_short_C2"/>
    <property type="match status" value="1"/>
</dbReference>
<dbReference type="EMBL" id="CP095071">
    <property type="protein sequence ID" value="UOQ86805.1"/>
    <property type="molecule type" value="Genomic_DNA"/>
</dbReference>
<evidence type="ECO:0000313" key="4">
    <source>
        <dbReference type="Proteomes" id="UP000831537"/>
    </source>
</evidence>
<dbReference type="InterPro" id="IPR036291">
    <property type="entry name" value="NAD(P)-bd_dom_sf"/>
</dbReference>
<dbReference type="InterPro" id="IPR020904">
    <property type="entry name" value="Sc_DH/Rdtase_CS"/>
</dbReference>
<dbReference type="InterPro" id="IPR002347">
    <property type="entry name" value="SDR_fam"/>
</dbReference>
<dbReference type="Proteomes" id="UP000831537">
    <property type="component" value="Chromosome"/>
</dbReference>
<dbReference type="CDD" id="cd05233">
    <property type="entry name" value="SDR_c"/>
    <property type="match status" value="1"/>
</dbReference>
<dbReference type="PANTHER" id="PTHR24321">
    <property type="entry name" value="DEHYDROGENASES, SHORT CHAIN"/>
    <property type="match status" value="1"/>
</dbReference>
<name>A0ABY4GRP9_9BACI</name>
<keyword evidence="4" id="KW-1185">Reference proteome</keyword>
<dbReference type="Gene3D" id="3.40.50.720">
    <property type="entry name" value="NAD(P)-binding Rossmann-like Domain"/>
    <property type="match status" value="1"/>
</dbReference>
<gene>
    <name evidence="3" type="ORF">MUN87_07940</name>
</gene>
<keyword evidence="2 3" id="KW-0560">Oxidoreductase</keyword>
<dbReference type="PROSITE" id="PS00061">
    <property type="entry name" value="ADH_SHORT"/>
    <property type="match status" value="1"/>
</dbReference>
<evidence type="ECO:0000313" key="3">
    <source>
        <dbReference type="EMBL" id="UOQ86805.1"/>
    </source>
</evidence>
<organism evidence="3 4">
    <name type="scientific">Gracilibacillus salinarum</name>
    <dbReference type="NCBI Taxonomy" id="2932255"/>
    <lineage>
        <taxon>Bacteria</taxon>
        <taxon>Bacillati</taxon>
        <taxon>Bacillota</taxon>
        <taxon>Bacilli</taxon>
        <taxon>Bacillales</taxon>
        <taxon>Bacillaceae</taxon>
        <taxon>Gracilibacillus</taxon>
    </lineage>
</organism>
<dbReference type="RefSeq" id="WP_244747177.1">
    <property type="nucleotide sequence ID" value="NZ_CP095071.1"/>
</dbReference>
<comment type="similarity">
    <text evidence="1">Belongs to the short-chain dehydrogenases/reductases (SDR) family.</text>
</comment>
<sequence>MEIKEKVAVITGGASGIGFATAKLLAEKGAKIVVADYNKEAGEAAKQEIANSGAEAIFVDADVSNEENVKRMIDTAVEQFGQVDIIFNNAGIGVQGMTHELSYEDYHKVIAINQDGVFFGSKYAVQQMLKTGGGVIINTASILGSVGEPTAFAYNASKGAVNLMTKSLALQYAKDNIRVNAIAPGYVESGMVNKESLGDYYDGLVAKHPLGRLGRPEEIASAVAFVVENDFVTGTTIMVDGGYTAQ</sequence>
<dbReference type="EC" id="1.1.1.47" evidence="3"/>
<evidence type="ECO:0000256" key="1">
    <source>
        <dbReference type="ARBA" id="ARBA00006484"/>
    </source>
</evidence>
<dbReference type="PANTHER" id="PTHR24321:SF11">
    <property type="entry name" value="BLR0893 PROTEIN"/>
    <property type="match status" value="1"/>
</dbReference>
<protein>
    <submittedName>
        <fullName evidence="3">Glucose 1-dehydrogenase</fullName>
        <ecNumber evidence="3">1.1.1.47</ecNumber>
    </submittedName>
</protein>
<dbReference type="GO" id="GO:0047936">
    <property type="term" value="F:glucose 1-dehydrogenase [NAD(P)+] activity"/>
    <property type="evidence" value="ECO:0007669"/>
    <property type="project" value="UniProtKB-EC"/>
</dbReference>